<dbReference type="Proteomes" id="UP000712157">
    <property type="component" value="Unassembled WGS sequence"/>
</dbReference>
<sequence length="334" mass="37931">MTESIASRKVTRIPLDVGEAYLDAAWINNLRENNKTKKIYDVDPFVEVYQFRENFYGLLTNLLDGHNNFVWMYLIIGPEKAMLIDTSFGLGNLKGLVDEISNGKPVILANTHCSCDHSYGNCQFDKAYGHVDLVDDMNWKQDPGIWDYLFDDNGKSIWVDFERKDIIPFKKYEFVGVPDGYVFNLGEDYDVELIWLPGHQPGHAGYLDKKNRILIAGDAICGSGVGLSGGSDFYADEKHARDRFQGSTIPTEDSRRTVTAYRDSLVRTAKRMDEFDYIFGGHGTNDLDKNILLSIIEACDQIIADPNCYDYKNGDRLQKMVRGWASIGYYENGI</sequence>
<evidence type="ECO:0000313" key="3">
    <source>
        <dbReference type="Proteomes" id="UP000712157"/>
    </source>
</evidence>
<dbReference type="PANTHER" id="PTHR42951:SF4">
    <property type="entry name" value="ACYL-COENZYME A THIOESTERASE MBLAC2"/>
    <property type="match status" value="1"/>
</dbReference>
<dbReference type="InterPro" id="IPR036866">
    <property type="entry name" value="RibonucZ/Hydroxyglut_hydro"/>
</dbReference>
<accession>A0A949K0I6</accession>
<evidence type="ECO:0000313" key="2">
    <source>
        <dbReference type="EMBL" id="MBU9737097.1"/>
    </source>
</evidence>
<gene>
    <name evidence="2" type="ORF">KTH89_11140</name>
</gene>
<dbReference type="InterPro" id="IPR050855">
    <property type="entry name" value="NDM-1-like"/>
</dbReference>
<dbReference type="Pfam" id="PF00753">
    <property type="entry name" value="Lactamase_B"/>
    <property type="match status" value="1"/>
</dbReference>
<name>A0A949K0I6_9FIRM</name>
<comment type="caution">
    <text evidence="2">The sequence shown here is derived from an EMBL/GenBank/DDBJ whole genome shotgun (WGS) entry which is preliminary data.</text>
</comment>
<dbReference type="SUPFAM" id="SSF56281">
    <property type="entry name" value="Metallo-hydrolase/oxidoreductase"/>
    <property type="match status" value="1"/>
</dbReference>
<protein>
    <submittedName>
        <fullName evidence="2">MBL fold metallo-hydrolase</fullName>
    </submittedName>
</protein>
<dbReference type="SMART" id="SM00849">
    <property type="entry name" value="Lactamase_B"/>
    <property type="match status" value="1"/>
</dbReference>
<evidence type="ECO:0000259" key="1">
    <source>
        <dbReference type="SMART" id="SM00849"/>
    </source>
</evidence>
<dbReference type="RefSeq" id="WP_158348688.1">
    <property type="nucleotide sequence ID" value="NZ_JAHQCW010000016.1"/>
</dbReference>
<keyword evidence="3" id="KW-1185">Reference proteome</keyword>
<feature type="domain" description="Metallo-beta-lactamase" evidence="1">
    <location>
        <begin position="69"/>
        <end position="282"/>
    </location>
</feature>
<dbReference type="InterPro" id="IPR001279">
    <property type="entry name" value="Metallo-B-lactamas"/>
</dbReference>
<dbReference type="EMBL" id="JAHQCW010000016">
    <property type="protein sequence ID" value="MBU9737097.1"/>
    <property type="molecule type" value="Genomic_DNA"/>
</dbReference>
<proteinExistence type="predicted"/>
<organism evidence="2 3">
    <name type="scientific">Diplocloster agilis</name>
    <dbReference type="NCBI Taxonomy" id="2850323"/>
    <lineage>
        <taxon>Bacteria</taxon>
        <taxon>Bacillati</taxon>
        <taxon>Bacillota</taxon>
        <taxon>Clostridia</taxon>
        <taxon>Lachnospirales</taxon>
        <taxon>Lachnospiraceae</taxon>
        <taxon>Diplocloster</taxon>
    </lineage>
</organism>
<dbReference type="AlphaFoldDB" id="A0A949K0I6"/>
<dbReference type="Gene3D" id="3.60.15.10">
    <property type="entry name" value="Ribonuclease Z/Hydroxyacylglutathione hydrolase-like"/>
    <property type="match status" value="1"/>
</dbReference>
<reference evidence="2" key="1">
    <citation type="submission" date="2021-06" db="EMBL/GenBank/DDBJ databases">
        <title>Description of novel taxa of the family Lachnospiraceae.</title>
        <authorList>
            <person name="Chaplin A.V."/>
            <person name="Sokolova S.R."/>
            <person name="Pikina A.P."/>
            <person name="Korzhanova M."/>
            <person name="Belova V."/>
            <person name="Korostin D."/>
            <person name="Efimov B.A."/>
        </authorList>
    </citation>
    <scope>NUCLEOTIDE SEQUENCE</scope>
    <source>
        <strain evidence="2">ASD5720</strain>
    </source>
</reference>
<dbReference type="PANTHER" id="PTHR42951">
    <property type="entry name" value="METALLO-BETA-LACTAMASE DOMAIN-CONTAINING"/>
    <property type="match status" value="1"/>
</dbReference>